<dbReference type="Proteomes" id="UP000186817">
    <property type="component" value="Unassembled WGS sequence"/>
</dbReference>
<feature type="region of interest" description="Disordered" evidence="1">
    <location>
        <begin position="80"/>
        <end position="147"/>
    </location>
</feature>
<name>A0A1Q9D8E8_SYMMI</name>
<feature type="compositionally biased region" description="Polar residues" evidence="1">
    <location>
        <begin position="105"/>
        <end position="116"/>
    </location>
</feature>
<evidence type="ECO:0000313" key="2">
    <source>
        <dbReference type="EMBL" id="OLP91416.1"/>
    </source>
</evidence>
<accession>A0A1Q9D8E8</accession>
<feature type="compositionally biased region" description="Basic and acidic residues" evidence="1">
    <location>
        <begin position="137"/>
        <end position="147"/>
    </location>
</feature>
<reference evidence="2 3" key="1">
    <citation type="submission" date="2016-02" db="EMBL/GenBank/DDBJ databases">
        <title>Genome analysis of coral dinoflagellate symbionts highlights evolutionary adaptations to a symbiotic lifestyle.</title>
        <authorList>
            <person name="Aranda M."/>
            <person name="Li Y."/>
            <person name="Liew Y.J."/>
            <person name="Baumgarten S."/>
            <person name="Simakov O."/>
            <person name="Wilson M."/>
            <person name="Piel J."/>
            <person name="Ashoor H."/>
            <person name="Bougouffa S."/>
            <person name="Bajic V.B."/>
            <person name="Ryu T."/>
            <person name="Ravasi T."/>
            <person name="Bayer T."/>
            <person name="Micklem G."/>
            <person name="Kim H."/>
            <person name="Bhak J."/>
            <person name="Lajeunesse T.C."/>
            <person name="Voolstra C.R."/>
        </authorList>
    </citation>
    <scope>NUCLEOTIDE SEQUENCE [LARGE SCALE GENOMIC DNA]</scope>
    <source>
        <strain evidence="2 3">CCMP2467</strain>
    </source>
</reference>
<dbReference type="EMBL" id="LSRX01000666">
    <property type="protein sequence ID" value="OLP91416.1"/>
    <property type="molecule type" value="Genomic_DNA"/>
</dbReference>
<dbReference type="AlphaFoldDB" id="A0A1Q9D8E8"/>
<organism evidence="2 3">
    <name type="scientific">Symbiodinium microadriaticum</name>
    <name type="common">Dinoflagellate</name>
    <name type="synonym">Zooxanthella microadriatica</name>
    <dbReference type="NCBI Taxonomy" id="2951"/>
    <lineage>
        <taxon>Eukaryota</taxon>
        <taxon>Sar</taxon>
        <taxon>Alveolata</taxon>
        <taxon>Dinophyceae</taxon>
        <taxon>Suessiales</taxon>
        <taxon>Symbiodiniaceae</taxon>
        <taxon>Symbiodinium</taxon>
    </lineage>
</organism>
<protein>
    <submittedName>
        <fullName evidence="2">Uncharacterized protein</fullName>
    </submittedName>
</protein>
<evidence type="ECO:0000313" key="3">
    <source>
        <dbReference type="Proteomes" id="UP000186817"/>
    </source>
</evidence>
<sequence>MQTTAPRLKTKAETSGIWTSTLLKSLAGWKHVPSQIEAQFKKPFTEKAGADASDASRNVPNAAYEVPAVPKTGKVVEAAAPQGRVRAQRTWTLESKPEQAGCRLKQSTSLAHNQPSRKVIESEELPRQAPPAPPGPDGRRALPGEES</sequence>
<gene>
    <name evidence="2" type="ORF">AK812_SmicGene26919</name>
</gene>
<comment type="caution">
    <text evidence="2">The sequence shown here is derived from an EMBL/GenBank/DDBJ whole genome shotgun (WGS) entry which is preliminary data.</text>
</comment>
<keyword evidence="3" id="KW-1185">Reference proteome</keyword>
<evidence type="ECO:0000256" key="1">
    <source>
        <dbReference type="SAM" id="MobiDB-lite"/>
    </source>
</evidence>
<proteinExistence type="predicted"/>